<proteinExistence type="predicted"/>
<keyword evidence="2" id="KW-1185">Reference proteome</keyword>
<name>A0A7X5U2Y8_9MYCO</name>
<dbReference type="RefSeq" id="WP_263987754.1">
    <property type="nucleotide sequence ID" value="NZ_JAANOW010000002.1"/>
</dbReference>
<organism evidence="1 2">
    <name type="scientific">Mycolicibacterium fluoranthenivorans</name>
    <dbReference type="NCBI Taxonomy" id="258505"/>
    <lineage>
        <taxon>Bacteria</taxon>
        <taxon>Bacillati</taxon>
        <taxon>Actinomycetota</taxon>
        <taxon>Actinomycetes</taxon>
        <taxon>Mycobacteriales</taxon>
        <taxon>Mycobacteriaceae</taxon>
        <taxon>Mycolicibacterium</taxon>
    </lineage>
</organism>
<evidence type="ECO:0000313" key="2">
    <source>
        <dbReference type="Proteomes" id="UP000547444"/>
    </source>
</evidence>
<dbReference type="AlphaFoldDB" id="A0A7X5U2Y8"/>
<protein>
    <submittedName>
        <fullName evidence="1">Shikimate kinase</fullName>
    </submittedName>
</protein>
<dbReference type="SUPFAM" id="SSF52540">
    <property type="entry name" value="P-loop containing nucleoside triphosphate hydrolases"/>
    <property type="match status" value="1"/>
</dbReference>
<gene>
    <name evidence="1" type="ORF">FHU31_004391</name>
</gene>
<evidence type="ECO:0000313" key="1">
    <source>
        <dbReference type="EMBL" id="NIH97401.1"/>
    </source>
</evidence>
<keyword evidence="1" id="KW-0418">Kinase</keyword>
<dbReference type="Gene3D" id="3.40.50.300">
    <property type="entry name" value="P-loop containing nucleotide triphosphate hydrolases"/>
    <property type="match status" value="1"/>
</dbReference>
<dbReference type="EMBL" id="JAANOW010000002">
    <property type="protein sequence ID" value="NIH97401.1"/>
    <property type="molecule type" value="Genomic_DNA"/>
</dbReference>
<dbReference type="Pfam" id="PF13238">
    <property type="entry name" value="AAA_18"/>
    <property type="match status" value="1"/>
</dbReference>
<accession>A0A7X5U2Y8</accession>
<reference evidence="1 2" key="1">
    <citation type="submission" date="2020-03" db="EMBL/GenBank/DDBJ databases">
        <title>Sequencing the genomes of 1000 actinobacteria strains.</title>
        <authorList>
            <person name="Klenk H.-P."/>
        </authorList>
    </citation>
    <scope>NUCLEOTIDE SEQUENCE [LARGE SCALE GENOMIC DNA]</scope>
    <source>
        <strain evidence="1 2">DSM 44556</strain>
    </source>
</reference>
<dbReference type="GO" id="GO:0016301">
    <property type="term" value="F:kinase activity"/>
    <property type="evidence" value="ECO:0007669"/>
    <property type="project" value="UniProtKB-KW"/>
</dbReference>
<sequence>MELDSRAQNNLKTSPVDLFPTERFNNAMPAHTAVLVTGMSGVGKTTALDELARRGYTTVDTDDAHWIDIVDGEPLWREPLINDLLSRPRQTPIFIQGTVANQGAFYHRFDAIVLLSAPRDLIFDRVARRTNNPFGKTPQQRQRIADDIAEVEPLLRQAATHEIQTTRTPAEVVNLLIDIAVGQATAH</sequence>
<dbReference type="Proteomes" id="UP000547444">
    <property type="component" value="Unassembled WGS sequence"/>
</dbReference>
<dbReference type="InterPro" id="IPR027417">
    <property type="entry name" value="P-loop_NTPase"/>
</dbReference>
<keyword evidence="1" id="KW-0808">Transferase</keyword>
<comment type="caution">
    <text evidence="1">The sequence shown here is derived from an EMBL/GenBank/DDBJ whole genome shotgun (WGS) entry which is preliminary data.</text>
</comment>